<dbReference type="InterPro" id="IPR036869">
    <property type="entry name" value="J_dom_sf"/>
</dbReference>
<dbReference type="Proteomes" id="UP000243006">
    <property type="component" value="Unassembled WGS sequence"/>
</dbReference>
<dbReference type="PROSITE" id="PS50076">
    <property type="entry name" value="DNAJ_2"/>
    <property type="match status" value="1"/>
</dbReference>
<dbReference type="AlphaFoldDB" id="A0A1Y3EMZ9"/>
<dbReference type="GO" id="GO:0005737">
    <property type="term" value="C:cytoplasm"/>
    <property type="evidence" value="ECO:0007669"/>
    <property type="project" value="TreeGrafter"/>
</dbReference>
<organism evidence="3 4">
    <name type="scientific">Trichinella nativa</name>
    <dbReference type="NCBI Taxonomy" id="6335"/>
    <lineage>
        <taxon>Eukaryota</taxon>
        <taxon>Metazoa</taxon>
        <taxon>Ecdysozoa</taxon>
        <taxon>Nematoda</taxon>
        <taxon>Enoplea</taxon>
        <taxon>Dorylaimia</taxon>
        <taxon>Trichinellida</taxon>
        <taxon>Trichinellidae</taxon>
        <taxon>Trichinella</taxon>
    </lineage>
</organism>
<dbReference type="Gene3D" id="1.10.287.110">
    <property type="entry name" value="DnaJ domain"/>
    <property type="match status" value="1"/>
</dbReference>
<dbReference type="CDD" id="cd06257">
    <property type="entry name" value="DnaJ"/>
    <property type="match status" value="1"/>
</dbReference>
<name>A0A1Y3EMZ9_9BILA</name>
<dbReference type="Pfam" id="PF00226">
    <property type="entry name" value="DnaJ"/>
    <property type="match status" value="1"/>
</dbReference>
<dbReference type="InterPro" id="IPR001623">
    <property type="entry name" value="DnaJ_domain"/>
</dbReference>
<keyword evidence="1" id="KW-0143">Chaperone</keyword>
<gene>
    <name evidence="3" type="ORF">D917_02095</name>
</gene>
<proteinExistence type="predicted"/>
<evidence type="ECO:0000256" key="1">
    <source>
        <dbReference type="ARBA" id="ARBA00023186"/>
    </source>
</evidence>
<reference evidence="3 4" key="1">
    <citation type="submission" date="2015-04" db="EMBL/GenBank/DDBJ databases">
        <title>Draft genome of the roundworm Trichinella nativa.</title>
        <authorList>
            <person name="Mitreva M."/>
        </authorList>
    </citation>
    <scope>NUCLEOTIDE SEQUENCE [LARGE SCALE GENOMIC DNA]</scope>
    <source>
        <strain evidence="3 4">ISS45</strain>
    </source>
</reference>
<dbReference type="EMBL" id="LVZM01011331">
    <property type="protein sequence ID" value="OUC44929.1"/>
    <property type="molecule type" value="Genomic_DNA"/>
</dbReference>
<dbReference type="PANTHER" id="PTHR44500">
    <property type="entry name" value="DNAJ HOMOLOG SUBFAMILY C MEMBER 12"/>
    <property type="match status" value="1"/>
</dbReference>
<dbReference type="SUPFAM" id="SSF46565">
    <property type="entry name" value="Chaperone J-domain"/>
    <property type="match status" value="1"/>
</dbReference>
<evidence type="ECO:0000313" key="4">
    <source>
        <dbReference type="Proteomes" id="UP000243006"/>
    </source>
</evidence>
<evidence type="ECO:0000313" key="3">
    <source>
        <dbReference type="EMBL" id="OUC44929.1"/>
    </source>
</evidence>
<evidence type="ECO:0000259" key="2">
    <source>
        <dbReference type="PROSITE" id="PS50076"/>
    </source>
</evidence>
<comment type="caution">
    <text evidence="3">The sequence shown here is derived from an EMBL/GenBank/DDBJ whole genome shotgun (WGS) entry which is preliminary data.</text>
</comment>
<protein>
    <submittedName>
        <fullName evidence="3">Putative DnaJ domain protein</fullName>
    </submittedName>
</protein>
<dbReference type="InterPro" id="IPR029827">
    <property type="entry name" value="JDP1-like"/>
</dbReference>
<accession>A0A1Y3EMZ9</accession>
<dbReference type="PANTHER" id="PTHR44500:SF1">
    <property type="entry name" value="DNAJ HOMOLOG SUBFAMILY C MEMBER 12"/>
    <property type="match status" value="1"/>
</dbReference>
<sequence>MEQIVAEFRVRAKKLHPDKNSKSTSANEDFARLSRAKEILTDPHLRKSYDLWRNAGLNIPFDDWLRKANALRSSVHWFHESPTLSIESSSQYANKFSSGDIFYLLFQLQMQEIGVVNSRRCISNFAII</sequence>
<feature type="domain" description="J" evidence="2">
    <location>
        <begin position="1"/>
        <end position="53"/>
    </location>
</feature>